<reference evidence="2" key="1">
    <citation type="submission" date="2016-11" db="UniProtKB">
        <authorList>
            <consortium name="WormBaseParasite"/>
        </authorList>
    </citation>
    <scope>IDENTIFICATION</scope>
</reference>
<proteinExistence type="predicted"/>
<keyword evidence="1" id="KW-1185">Reference proteome</keyword>
<name>A0A1I7YEW0_9BILA</name>
<accession>A0A1I7YEW0</accession>
<organism evidence="1 2">
    <name type="scientific">Steinernema glaseri</name>
    <dbReference type="NCBI Taxonomy" id="37863"/>
    <lineage>
        <taxon>Eukaryota</taxon>
        <taxon>Metazoa</taxon>
        <taxon>Ecdysozoa</taxon>
        <taxon>Nematoda</taxon>
        <taxon>Chromadorea</taxon>
        <taxon>Rhabditida</taxon>
        <taxon>Tylenchina</taxon>
        <taxon>Panagrolaimomorpha</taxon>
        <taxon>Strongyloidoidea</taxon>
        <taxon>Steinernematidae</taxon>
        <taxon>Steinernema</taxon>
    </lineage>
</organism>
<sequence>MTSLFTALLSLKVRTPSERTGKCMHEHCTVDAEGRRRFRSSFWSRQPARLTHLERPSTRFMARRDDLAICPSKMSTRKKTDTSAISSR</sequence>
<dbReference type="AlphaFoldDB" id="A0A1I7YEW0"/>
<protein>
    <submittedName>
        <fullName evidence="2">Secreted protein</fullName>
    </submittedName>
</protein>
<dbReference type="Proteomes" id="UP000095287">
    <property type="component" value="Unplaced"/>
</dbReference>
<dbReference type="WBParaSite" id="L893_g15662.t1">
    <property type="protein sequence ID" value="L893_g15662.t1"/>
    <property type="gene ID" value="L893_g15662"/>
</dbReference>
<evidence type="ECO:0000313" key="2">
    <source>
        <dbReference type="WBParaSite" id="L893_g15662.t1"/>
    </source>
</evidence>
<evidence type="ECO:0000313" key="1">
    <source>
        <dbReference type="Proteomes" id="UP000095287"/>
    </source>
</evidence>